<dbReference type="PANTHER" id="PTHR42887:SF2">
    <property type="entry name" value="OS12G0638800 PROTEIN"/>
    <property type="match status" value="1"/>
</dbReference>
<dbReference type="PANTHER" id="PTHR42887">
    <property type="entry name" value="OS12G0638800 PROTEIN"/>
    <property type="match status" value="1"/>
</dbReference>
<keyword evidence="3" id="KW-0274">FAD</keyword>
<dbReference type="Gene3D" id="2.40.30.10">
    <property type="entry name" value="Translation factors"/>
    <property type="match status" value="1"/>
</dbReference>
<gene>
    <name evidence="6" type="ORF">LZD57_05425</name>
</gene>
<sequence>MSYDAIILGAGGAGLLAAATAGQAGARILVVDHASEAGRKILISGGGRCNFTNLGVEARCFLSENPHFVKSALKRYTQWDFLALVEAHGIAWHEKTLGQLFCDGSARQIVDMLLAECRRGGVEIRLSTPIGEIGHADGRFTVGRDTAPNLVIATGGPSIPKMGATGRAYAIAEQFGLKVVTPRPALVPFTLGGEERMFKEISGIACPVVARARGAAFEEAALFTHKGLSGPAILQISSYWSPGETISLTVLADASDHLRAAKRRMPRAHLKAALAERLPNRLAEALTARIGIDAELGALPDKALDAAAETLTRLTFRPTGTEGYAKAEVTAGGIDTAELSSKTMEARKLPGLYAIGEAVDVTGWLGGYNFQWAWSSGVAAGRAIGAADGKRRPADA</sequence>
<feature type="domain" description="RsdA/BaiN/AoA(So)-like insert" evidence="5">
    <location>
        <begin position="183"/>
        <end position="329"/>
    </location>
</feature>
<dbReference type="InterPro" id="IPR055178">
    <property type="entry name" value="RsdA/BaiN/AoA(So)-like_dom"/>
</dbReference>
<dbReference type="Pfam" id="PF22780">
    <property type="entry name" value="HI0933_like_1st"/>
    <property type="match status" value="1"/>
</dbReference>
<keyword evidence="2" id="KW-0285">Flavoprotein</keyword>
<dbReference type="InterPro" id="IPR023166">
    <property type="entry name" value="BaiN-like_dom_sf"/>
</dbReference>
<proteinExistence type="predicted"/>
<reference evidence="6" key="1">
    <citation type="submission" date="2022-01" db="EMBL/GenBank/DDBJ databases">
        <title>Jiella avicenniae sp. nov., a novel endophytic bacterium isolated from bark of Avicennia marina.</title>
        <authorList>
            <person name="Tuo L."/>
        </authorList>
    </citation>
    <scope>NUCLEOTIDE SEQUENCE</scope>
    <source>
        <strain evidence="6">CBK1P-4</strain>
    </source>
</reference>
<dbReference type="Proteomes" id="UP001139035">
    <property type="component" value="Unassembled WGS sequence"/>
</dbReference>
<dbReference type="NCBIfam" id="TIGR00275">
    <property type="entry name" value="aminoacetone oxidase family FAD-binding enzyme"/>
    <property type="match status" value="1"/>
</dbReference>
<dbReference type="RefSeq" id="WP_233718283.1">
    <property type="nucleotide sequence ID" value="NZ_JAJUWU010000004.1"/>
</dbReference>
<comment type="caution">
    <text evidence="6">The sequence shown here is derived from an EMBL/GenBank/DDBJ whole genome shotgun (WGS) entry which is preliminary data.</text>
</comment>
<evidence type="ECO:0000259" key="5">
    <source>
        <dbReference type="Pfam" id="PF22780"/>
    </source>
</evidence>
<evidence type="ECO:0000256" key="2">
    <source>
        <dbReference type="ARBA" id="ARBA00022630"/>
    </source>
</evidence>
<evidence type="ECO:0000313" key="6">
    <source>
        <dbReference type="EMBL" id="MCE7027425.1"/>
    </source>
</evidence>
<evidence type="ECO:0000256" key="3">
    <source>
        <dbReference type="ARBA" id="ARBA00022827"/>
    </source>
</evidence>
<organism evidence="6 7">
    <name type="scientific">Jiella avicenniae</name>
    <dbReference type="NCBI Taxonomy" id="2907202"/>
    <lineage>
        <taxon>Bacteria</taxon>
        <taxon>Pseudomonadati</taxon>
        <taxon>Pseudomonadota</taxon>
        <taxon>Alphaproteobacteria</taxon>
        <taxon>Hyphomicrobiales</taxon>
        <taxon>Aurantimonadaceae</taxon>
        <taxon>Jiella</taxon>
    </lineage>
</organism>
<dbReference type="EMBL" id="JAJUWU010000004">
    <property type="protein sequence ID" value="MCE7027425.1"/>
    <property type="molecule type" value="Genomic_DNA"/>
</dbReference>
<accession>A0A9X1NZ89</accession>
<dbReference type="SUPFAM" id="SSF51905">
    <property type="entry name" value="FAD/NAD(P)-binding domain"/>
    <property type="match status" value="1"/>
</dbReference>
<feature type="domain" description="RsdA/BaiN/AoA(So)-like Rossmann fold-like" evidence="4">
    <location>
        <begin position="4"/>
        <end position="382"/>
    </location>
</feature>
<evidence type="ECO:0000313" key="7">
    <source>
        <dbReference type="Proteomes" id="UP001139035"/>
    </source>
</evidence>
<keyword evidence="7" id="KW-1185">Reference proteome</keyword>
<evidence type="ECO:0000259" key="4">
    <source>
        <dbReference type="Pfam" id="PF03486"/>
    </source>
</evidence>
<comment type="cofactor">
    <cofactor evidence="1">
        <name>FAD</name>
        <dbReference type="ChEBI" id="CHEBI:57692"/>
    </cofactor>
</comment>
<dbReference type="SUPFAM" id="SSF160996">
    <property type="entry name" value="HI0933 insert domain-like"/>
    <property type="match status" value="1"/>
</dbReference>
<dbReference type="InterPro" id="IPR036188">
    <property type="entry name" value="FAD/NAD-bd_sf"/>
</dbReference>
<protein>
    <submittedName>
        <fullName evidence="6">NAD(P)/FAD-dependent oxidoreductase</fullName>
    </submittedName>
</protein>
<dbReference type="Gene3D" id="1.10.8.260">
    <property type="entry name" value="HI0933 insert domain-like"/>
    <property type="match status" value="1"/>
</dbReference>
<name>A0A9X1NZ89_9HYPH</name>
<dbReference type="PRINTS" id="PR00411">
    <property type="entry name" value="PNDRDTASEI"/>
</dbReference>
<dbReference type="InterPro" id="IPR057661">
    <property type="entry name" value="RsdA/BaiN/AoA(So)_Rossmann"/>
</dbReference>
<dbReference type="AlphaFoldDB" id="A0A9X1NZ89"/>
<dbReference type="InterPro" id="IPR004792">
    <property type="entry name" value="BaiN-like"/>
</dbReference>
<dbReference type="Pfam" id="PF03486">
    <property type="entry name" value="HI0933_like"/>
    <property type="match status" value="1"/>
</dbReference>
<dbReference type="Gene3D" id="3.50.50.60">
    <property type="entry name" value="FAD/NAD(P)-binding domain"/>
    <property type="match status" value="1"/>
</dbReference>
<evidence type="ECO:0000256" key="1">
    <source>
        <dbReference type="ARBA" id="ARBA00001974"/>
    </source>
</evidence>
<dbReference type="PRINTS" id="PR00368">
    <property type="entry name" value="FADPNR"/>
</dbReference>